<evidence type="ECO:0000313" key="2">
    <source>
        <dbReference type="Proteomes" id="UP001501474"/>
    </source>
</evidence>
<name>A0ABP5QEW7_9ACTN</name>
<proteinExistence type="predicted"/>
<organism evidence="1 2">
    <name type="scientific">Streptomyces indiaensis</name>
    <dbReference type="NCBI Taxonomy" id="284033"/>
    <lineage>
        <taxon>Bacteria</taxon>
        <taxon>Bacillati</taxon>
        <taxon>Actinomycetota</taxon>
        <taxon>Actinomycetes</taxon>
        <taxon>Kitasatosporales</taxon>
        <taxon>Streptomycetaceae</taxon>
        <taxon>Streptomyces</taxon>
    </lineage>
</organism>
<keyword evidence="2" id="KW-1185">Reference proteome</keyword>
<dbReference type="Proteomes" id="UP001501474">
    <property type="component" value="Unassembled WGS sequence"/>
</dbReference>
<evidence type="ECO:0000313" key="1">
    <source>
        <dbReference type="EMBL" id="GAA2233548.1"/>
    </source>
</evidence>
<comment type="caution">
    <text evidence="1">The sequence shown here is derived from an EMBL/GenBank/DDBJ whole genome shotgun (WGS) entry which is preliminary data.</text>
</comment>
<sequence>MAAAPCTASIPATGSVTLGFTAARLNGADCSVNCEVPPLPGHGGTTVRVIRATAMRKAVYVAPLR</sequence>
<gene>
    <name evidence="1" type="ORF">GCM10010104_30040</name>
</gene>
<reference evidence="2" key="1">
    <citation type="journal article" date="2019" name="Int. J. Syst. Evol. Microbiol.">
        <title>The Global Catalogue of Microorganisms (GCM) 10K type strain sequencing project: providing services to taxonomists for standard genome sequencing and annotation.</title>
        <authorList>
            <consortium name="The Broad Institute Genomics Platform"/>
            <consortium name="The Broad Institute Genome Sequencing Center for Infectious Disease"/>
            <person name="Wu L."/>
            <person name="Ma J."/>
        </authorList>
    </citation>
    <scope>NUCLEOTIDE SEQUENCE [LARGE SCALE GENOMIC DNA]</scope>
    <source>
        <strain evidence="2">JCM 3053</strain>
    </source>
</reference>
<protein>
    <submittedName>
        <fullName evidence="1">Uncharacterized protein</fullName>
    </submittedName>
</protein>
<accession>A0ABP5QEW7</accession>
<dbReference type="EMBL" id="BAAART010000060">
    <property type="protein sequence ID" value="GAA2233548.1"/>
    <property type="molecule type" value="Genomic_DNA"/>
</dbReference>